<comment type="subcellular location">
    <subcellularLocation>
        <location evidence="1">Cell membrane</location>
        <topology evidence="1">Multi-pass membrane protein</topology>
    </subcellularLocation>
</comment>
<keyword evidence="4 6" id="KW-1133">Transmembrane helix</keyword>
<sequence>MHLGIFGFFALWSPLFIITILFMTAVYFLITVKWRNSFKGSEPLTVKQASFFLIAMILLYAIKGSPVEVMSTMLFSVHMTQMATLYLVFTPILLMGIPSWVWRNAVELPVIKTIFKFAAQPLIALISFNLVFSVYHIPAVFDNVRTDVTLHGLFTFILFILAVFMWWPLLNPANSKNDLHGLKKIGYILGSAVLLTPACGLIIFADNPLYATYYDPQEWLKALALCVPANTLSGLTLSGPELFTSMSLEHDQQLGGVIMKIIQEIVFGVVLASLFFQWYNKDQAEAAESMHDYQSTANMANPKPVE</sequence>
<dbReference type="Proteomes" id="UP000265801">
    <property type="component" value="Unassembled WGS sequence"/>
</dbReference>
<feature type="transmembrane region" description="Helical" evidence="6">
    <location>
        <begin position="44"/>
        <end position="62"/>
    </location>
</feature>
<reference evidence="7 8" key="1">
    <citation type="submission" date="2018-09" db="EMBL/GenBank/DDBJ databases">
        <title>Bacillus saliacetes sp. nov., isolated from Thai shrimp paste (Ka-pi).</title>
        <authorList>
            <person name="Daroonpunt R."/>
            <person name="Tanasupawat S."/>
            <person name="Yiamsombut S."/>
        </authorList>
    </citation>
    <scope>NUCLEOTIDE SEQUENCE [LARGE SCALE GENOMIC DNA]</scope>
    <source>
        <strain evidence="7 8">SKP7-4</strain>
    </source>
</reference>
<feature type="transmembrane region" description="Helical" evidence="6">
    <location>
        <begin position="122"/>
        <end position="141"/>
    </location>
</feature>
<dbReference type="NCBIfam" id="TIGR02737">
    <property type="entry name" value="caa3_CtaG"/>
    <property type="match status" value="1"/>
</dbReference>
<keyword evidence="5 6" id="KW-0472">Membrane</keyword>
<evidence type="ECO:0000313" key="7">
    <source>
        <dbReference type="EMBL" id="RIW27464.1"/>
    </source>
</evidence>
<accession>A0A3A1QP87</accession>
<evidence type="ECO:0000313" key="8">
    <source>
        <dbReference type="Proteomes" id="UP000265801"/>
    </source>
</evidence>
<dbReference type="EMBL" id="QXIR01000054">
    <property type="protein sequence ID" value="RIW27464.1"/>
    <property type="molecule type" value="Genomic_DNA"/>
</dbReference>
<dbReference type="AlphaFoldDB" id="A0A3A1QP87"/>
<evidence type="ECO:0000256" key="6">
    <source>
        <dbReference type="SAM" id="Phobius"/>
    </source>
</evidence>
<keyword evidence="2" id="KW-1003">Cell membrane</keyword>
<protein>
    <submittedName>
        <fullName evidence="7">Cytochrome c oxidase assembly factor CtaG</fullName>
    </submittedName>
</protein>
<comment type="caution">
    <text evidence="7">The sequence shown here is derived from an EMBL/GenBank/DDBJ whole genome shotgun (WGS) entry which is preliminary data.</text>
</comment>
<feature type="transmembrane region" description="Helical" evidence="6">
    <location>
        <begin position="82"/>
        <end position="102"/>
    </location>
</feature>
<dbReference type="GO" id="GO:0005886">
    <property type="term" value="C:plasma membrane"/>
    <property type="evidence" value="ECO:0007669"/>
    <property type="project" value="UniProtKB-SubCell"/>
</dbReference>
<evidence type="ECO:0000256" key="4">
    <source>
        <dbReference type="ARBA" id="ARBA00022989"/>
    </source>
</evidence>
<name>A0A3A1QP87_9BACI</name>
<evidence type="ECO:0000256" key="2">
    <source>
        <dbReference type="ARBA" id="ARBA00022475"/>
    </source>
</evidence>
<keyword evidence="8" id="KW-1185">Reference proteome</keyword>
<feature type="transmembrane region" description="Helical" evidence="6">
    <location>
        <begin position="153"/>
        <end position="173"/>
    </location>
</feature>
<dbReference type="RefSeq" id="WP_119549647.1">
    <property type="nucleotide sequence ID" value="NZ_QXIR01000054.1"/>
</dbReference>
<dbReference type="InterPro" id="IPR014108">
    <property type="entry name" value="Caa3-assmbl_CtaG"/>
</dbReference>
<feature type="transmembrane region" description="Helical" evidence="6">
    <location>
        <begin position="6"/>
        <end position="32"/>
    </location>
</feature>
<dbReference type="InterPro" id="IPR019108">
    <property type="entry name" value="Caa3_assmbl_CtaG-rel"/>
</dbReference>
<gene>
    <name evidence="7" type="primary">ctaG</name>
    <name evidence="7" type="ORF">D3H55_22930</name>
</gene>
<dbReference type="OrthoDB" id="128422at2"/>
<feature type="transmembrane region" description="Helical" evidence="6">
    <location>
        <begin position="185"/>
        <end position="205"/>
    </location>
</feature>
<dbReference type="Pfam" id="PF09678">
    <property type="entry name" value="Caa3_CtaG"/>
    <property type="match status" value="1"/>
</dbReference>
<evidence type="ECO:0000256" key="3">
    <source>
        <dbReference type="ARBA" id="ARBA00022692"/>
    </source>
</evidence>
<evidence type="ECO:0000256" key="5">
    <source>
        <dbReference type="ARBA" id="ARBA00023136"/>
    </source>
</evidence>
<keyword evidence="3 6" id="KW-0812">Transmembrane</keyword>
<feature type="transmembrane region" description="Helical" evidence="6">
    <location>
        <begin position="254"/>
        <end position="276"/>
    </location>
</feature>
<proteinExistence type="predicted"/>
<evidence type="ECO:0000256" key="1">
    <source>
        <dbReference type="ARBA" id="ARBA00004651"/>
    </source>
</evidence>
<organism evidence="7 8">
    <name type="scientific">Bacillus salacetis</name>
    <dbReference type="NCBI Taxonomy" id="2315464"/>
    <lineage>
        <taxon>Bacteria</taxon>
        <taxon>Bacillati</taxon>
        <taxon>Bacillota</taxon>
        <taxon>Bacilli</taxon>
        <taxon>Bacillales</taxon>
        <taxon>Bacillaceae</taxon>
        <taxon>Bacillus</taxon>
    </lineage>
</organism>